<comment type="caution">
    <text evidence="2">The sequence shown here is derived from an EMBL/GenBank/DDBJ whole genome shotgun (WGS) entry which is preliminary data.</text>
</comment>
<protein>
    <submittedName>
        <fullName evidence="2">Type II toxin-antitoxin system RelE/ParE family toxin</fullName>
    </submittedName>
</protein>
<dbReference type="PANTHER" id="PTHR38813">
    <property type="match status" value="1"/>
</dbReference>
<dbReference type="InterPro" id="IPR052747">
    <property type="entry name" value="TA_system_RelE_toxin"/>
</dbReference>
<gene>
    <name evidence="2" type="ORF">ENI32_01150</name>
</gene>
<organism evidence="2">
    <name type="scientific">Candidatus Syntropharchaeum butanivorans</name>
    <dbReference type="NCBI Taxonomy" id="1839936"/>
    <lineage>
        <taxon>Archaea</taxon>
        <taxon>Methanobacteriati</taxon>
        <taxon>Methanobacteriota</taxon>
        <taxon>Stenosarchaea group</taxon>
        <taxon>Methanomicrobia</taxon>
        <taxon>Methanosarcinales</taxon>
        <taxon>ANME-2 cluster</taxon>
        <taxon>Candidatus Syntropharchaeum</taxon>
    </lineage>
</organism>
<dbReference type="EMBL" id="DRIE01000016">
    <property type="protein sequence ID" value="HEC56483.1"/>
    <property type="molecule type" value="Genomic_DNA"/>
</dbReference>
<sequence length="91" mass="10848">MSFKVLVHPDAFKAIARLPESHQKKLTELVEVLKGNPVPYKRFDIRKLKGDKRDKNLFRARIGDFRLVYEVDKKDRLILILKLDQRGRVYR</sequence>
<evidence type="ECO:0000256" key="1">
    <source>
        <dbReference type="ARBA" id="ARBA00022649"/>
    </source>
</evidence>
<dbReference type="InterPro" id="IPR035093">
    <property type="entry name" value="RelE/ParE_toxin_dom_sf"/>
</dbReference>
<dbReference type="PANTHER" id="PTHR38813:SF1">
    <property type="entry name" value="TOXIN RELE1-RELATED"/>
    <property type="match status" value="1"/>
</dbReference>
<name>A0A7J2RZ42_9EURY</name>
<proteinExistence type="predicted"/>
<evidence type="ECO:0000313" key="2">
    <source>
        <dbReference type="EMBL" id="HEC56483.1"/>
    </source>
</evidence>
<dbReference type="SUPFAM" id="SSF143011">
    <property type="entry name" value="RelE-like"/>
    <property type="match status" value="1"/>
</dbReference>
<dbReference type="Proteomes" id="UP000885936">
    <property type="component" value="Unassembled WGS sequence"/>
</dbReference>
<dbReference type="AlphaFoldDB" id="A0A7J2RZ42"/>
<dbReference type="Pfam" id="PF05016">
    <property type="entry name" value="ParE_toxin"/>
    <property type="match status" value="1"/>
</dbReference>
<dbReference type="Gene3D" id="3.30.2310.20">
    <property type="entry name" value="RelE-like"/>
    <property type="match status" value="1"/>
</dbReference>
<keyword evidence="1" id="KW-1277">Toxin-antitoxin system</keyword>
<dbReference type="InterPro" id="IPR007712">
    <property type="entry name" value="RelE/ParE_toxin"/>
</dbReference>
<accession>A0A7J2RZ42</accession>
<reference evidence="2" key="1">
    <citation type="journal article" date="2020" name="mSystems">
        <title>Genome- and Community-Level Interaction Insights into Carbon Utilization and Element Cycling Functions of Hydrothermarchaeota in Hydrothermal Sediment.</title>
        <authorList>
            <person name="Zhou Z."/>
            <person name="Liu Y."/>
            <person name="Xu W."/>
            <person name="Pan J."/>
            <person name="Luo Z.H."/>
            <person name="Li M."/>
        </authorList>
    </citation>
    <scope>NUCLEOTIDE SEQUENCE [LARGE SCALE GENOMIC DNA]</scope>
    <source>
        <strain evidence="2">HyVt-386</strain>
    </source>
</reference>